<dbReference type="HOGENOM" id="CLU_2446587_0_0_1"/>
<protein>
    <submittedName>
        <fullName evidence="1">Carbohydrate-binding module family 50 protein</fullName>
    </submittedName>
</protein>
<dbReference type="CDD" id="cd00118">
    <property type="entry name" value="LysM"/>
    <property type="match status" value="1"/>
</dbReference>
<reference evidence="2" key="2">
    <citation type="journal article" date="2013" name="PLoS Genet.">
        <title>Comparative genome structure, secondary metabolite, and effector coding capacity across Cochliobolus pathogens.</title>
        <authorList>
            <person name="Condon B.J."/>
            <person name="Leng Y."/>
            <person name="Wu D."/>
            <person name="Bushley K.E."/>
            <person name="Ohm R.A."/>
            <person name="Otillar R."/>
            <person name="Martin J."/>
            <person name="Schackwitz W."/>
            <person name="Grimwood J."/>
            <person name="MohdZainudin N."/>
            <person name="Xue C."/>
            <person name="Wang R."/>
            <person name="Manning V.A."/>
            <person name="Dhillon B."/>
            <person name="Tu Z.J."/>
            <person name="Steffenson B.J."/>
            <person name="Salamov A."/>
            <person name="Sun H."/>
            <person name="Lowry S."/>
            <person name="LaButti K."/>
            <person name="Han J."/>
            <person name="Copeland A."/>
            <person name="Lindquist E."/>
            <person name="Barry K."/>
            <person name="Schmutz J."/>
            <person name="Baker S.E."/>
            <person name="Ciuffetti L.M."/>
            <person name="Grigoriev I.V."/>
            <person name="Zhong S."/>
            <person name="Turgeon B.G."/>
        </authorList>
    </citation>
    <scope>NUCLEOTIDE SEQUENCE [LARGE SCALE GENOMIC DNA]</scope>
    <source>
        <strain evidence="2">C5 / ATCC 48332 / race O</strain>
    </source>
</reference>
<dbReference type="InterPro" id="IPR036779">
    <property type="entry name" value="LysM_dom_sf"/>
</dbReference>
<dbReference type="EMBL" id="KB445574">
    <property type="protein sequence ID" value="EMD93178.1"/>
    <property type="molecule type" value="Genomic_DNA"/>
</dbReference>
<dbReference type="AlphaFoldDB" id="M2UZF1"/>
<evidence type="ECO:0000313" key="2">
    <source>
        <dbReference type="Proteomes" id="UP000016936"/>
    </source>
</evidence>
<evidence type="ECO:0000313" key="1">
    <source>
        <dbReference type="EMBL" id="EMD93178.1"/>
    </source>
</evidence>
<organism evidence="1 2">
    <name type="scientific">Cochliobolus heterostrophus (strain C5 / ATCC 48332 / race O)</name>
    <name type="common">Southern corn leaf blight fungus</name>
    <name type="synonym">Bipolaris maydis</name>
    <dbReference type="NCBI Taxonomy" id="701091"/>
    <lineage>
        <taxon>Eukaryota</taxon>
        <taxon>Fungi</taxon>
        <taxon>Dikarya</taxon>
        <taxon>Ascomycota</taxon>
        <taxon>Pezizomycotina</taxon>
        <taxon>Dothideomycetes</taxon>
        <taxon>Pleosporomycetidae</taxon>
        <taxon>Pleosporales</taxon>
        <taxon>Pleosporineae</taxon>
        <taxon>Pleosporaceae</taxon>
        <taxon>Bipolaris</taxon>
    </lineage>
</organism>
<accession>M2UZF1</accession>
<gene>
    <name evidence="1" type="ORF">COCHEDRAFT_1070438</name>
</gene>
<keyword evidence="2" id="KW-1185">Reference proteome</keyword>
<dbReference type="Proteomes" id="UP000016936">
    <property type="component" value="Unassembled WGS sequence"/>
</dbReference>
<proteinExistence type="predicted"/>
<dbReference type="InterPro" id="IPR018392">
    <property type="entry name" value="LysM"/>
</dbReference>
<sequence length="90" mass="9740">LLANNNLAPFCAKFSKSGDLCILNTCKTYVVQANDTCLDIAKSNRLSQVQLYTVRNPVLGYLCNKIEKSVGDSICVSPPGDADFKPNPTT</sequence>
<dbReference type="STRING" id="701091.M2UZF1"/>
<name>M2UZF1_COCH5</name>
<reference evidence="1 2" key="1">
    <citation type="journal article" date="2012" name="PLoS Pathog.">
        <title>Diverse lifestyles and strategies of plant pathogenesis encoded in the genomes of eighteen Dothideomycetes fungi.</title>
        <authorList>
            <person name="Ohm R.A."/>
            <person name="Feau N."/>
            <person name="Henrissat B."/>
            <person name="Schoch C.L."/>
            <person name="Horwitz B.A."/>
            <person name="Barry K.W."/>
            <person name="Condon B.J."/>
            <person name="Copeland A.C."/>
            <person name="Dhillon B."/>
            <person name="Glaser F."/>
            <person name="Hesse C.N."/>
            <person name="Kosti I."/>
            <person name="LaButti K."/>
            <person name="Lindquist E.A."/>
            <person name="Lucas S."/>
            <person name="Salamov A.A."/>
            <person name="Bradshaw R.E."/>
            <person name="Ciuffetti L."/>
            <person name="Hamelin R.C."/>
            <person name="Kema G.H.J."/>
            <person name="Lawrence C."/>
            <person name="Scott J.A."/>
            <person name="Spatafora J.W."/>
            <person name="Turgeon B.G."/>
            <person name="de Wit P.J.G.M."/>
            <person name="Zhong S."/>
            <person name="Goodwin S.B."/>
            <person name="Grigoriev I.V."/>
        </authorList>
    </citation>
    <scope>NUCLEOTIDE SEQUENCE [LARGE SCALE GENOMIC DNA]</scope>
    <source>
        <strain evidence="2">C5 / ATCC 48332 / race O</strain>
    </source>
</reference>
<dbReference type="OrthoDB" id="5985073at2759"/>
<feature type="non-terminal residue" evidence="1">
    <location>
        <position position="90"/>
    </location>
</feature>
<dbReference type="Gene3D" id="3.10.350.10">
    <property type="entry name" value="LysM domain"/>
    <property type="match status" value="1"/>
</dbReference>
<feature type="non-terminal residue" evidence="1">
    <location>
        <position position="1"/>
    </location>
</feature>